<proteinExistence type="inferred from homology"/>
<dbReference type="AlphaFoldDB" id="A0A4W3HXQ9"/>
<reference evidence="12" key="3">
    <citation type="journal article" date="2014" name="Nature">
        <title>Elephant shark genome provides unique insights into gnathostome evolution.</title>
        <authorList>
            <consortium name="International Elephant Shark Genome Sequencing Consortium"/>
            <person name="Venkatesh B."/>
            <person name="Lee A.P."/>
            <person name="Ravi V."/>
            <person name="Maurya A.K."/>
            <person name="Lian M.M."/>
            <person name="Swann J.B."/>
            <person name="Ohta Y."/>
            <person name="Flajnik M.F."/>
            <person name="Sutoh Y."/>
            <person name="Kasahara M."/>
            <person name="Hoon S."/>
            <person name="Gangu V."/>
            <person name="Roy S.W."/>
            <person name="Irimia M."/>
            <person name="Korzh V."/>
            <person name="Kondrychyn I."/>
            <person name="Lim Z.W."/>
            <person name="Tay B.H."/>
            <person name="Tohari S."/>
            <person name="Kong K.W."/>
            <person name="Ho S."/>
            <person name="Lorente-Galdos B."/>
            <person name="Quilez J."/>
            <person name="Marques-Bonet T."/>
            <person name="Raney B.J."/>
            <person name="Ingham P.W."/>
            <person name="Tay A."/>
            <person name="Hillier L.W."/>
            <person name="Minx P."/>
            <person name="Boehm T."/>
            <person name="Wilson R.K."/>
            <person name="Brenner S."/>
            <person name="Warren W.C."/>
        </authorList>
    </citation>
    <scope>NUCLEOTIDE SEQUENCE [LARGE SCALE GENOMIC DNA]</scope>
</reference>
<name>A0A4W3HXQ9_CALMI</name>
<evidence type="ECO:0000256" key="2">
    <source>
        <dbReference type="ARBA" id="ARBA00010341"/>
    </source>
</evidence>
<reference evidence="11" key="4">
    <citation type="submission" date="2025-08" db="UniProtKB">
        <authorList>
            <consortium name="Ensembl"/>
        </authorList>
    </citation>
    <scope>IDENTIFICATION</scope>
</reference>
<dbReference type="InterPro" id="IPR047152">
    <property type="entry name" value="Caudal_homeobox"/>
</dbReference>
<evidence type="ECO:0000256" key="5">
    <source>
        <dbReference type="ARBA" id="ARBA00023155"/>
    </source>
</evidence>
<feature type="region of interest" description="Disordered" evidence="9">
    <location>
        <begin position="237"/>
        <end position="264"/>
    </location>
</feature>
<comment type="similarity">
    <text evidence="2">Belongs to the Caudal homeobox family.</text>
</comment>
<dbReference type="PANTHER" id="PTHR24332">
    <property type="entry name" value="HOMEOBOX PROTEIN CDX"/>
    <property type="match status" value="1"/>
</dbReference>
<feature type="domain" description="Homeobox" evidence="10">
    <location>
        <begin position="182"/>
        <end position="238"/>
    </location>
</feature>
<evidence type="ECO:0000256" key="6">
    <source>
        <dbReference type="ARBA" id="ARBA00023242"/>
    </source>
</evidence>
<keyword evidence="4 7" id="KW-0238">DNA-binding</keyword>
<dbReference type="PROSITE" id="PS00027">
    <property type="entry name" value="HOMEOBOX_1"/>
    <property type="match status" value="1"/>
</dbReference>
<dbReference type="InterPro" id="IPR006820">
    <property type="entry name" value="Caudal_activation_dom"/>
</dbReference>
<dbReference type="PANTHER" id="PTHR24332:SF9">
    <property type="entry name" value="HOMEOTIC PROTEIN CAUDAL"/>
    <property type="match status" value="1"/>
</dbReference>
<dbReference type="PRINTS" id="PR00031">
    <property type="entry name" value="HTHREPRESSR"/>
</dbReference>
<reference evidence="12" key="2">
    <citation type="journal article" date="2007" name="PLoS Biol.">
        <title>Survey sequencing and comparative analysis of the elephant shark (Callorhinchus milii) genome.</title>
        <authorList>
            <person name="Venkatesh B."/>
            <person name="Kirkness E.F."/>
            <person name="Loh Y.H."/>
            <person name="Halpern A.L."/>
            <person name="Lee A.P."/>
            <person name="Johnson J."/>
            <person name="Dandona N."/>
            <person name="Viswanathan L.D."/>
            <person name="Tay A."/>
            <person name="Venter J.C."/>
            <person name="Strausberg R.L."/>
            <person name="Brenner S."/>
        </authorList>
    </citation>
    <scope>NUCLEOTIDE SEQUENCE [LARGE SCALE GENOMIC DNA]</scope>
</reference>
<dbReference type="InParanoid" id="A0A4W3HXQ9"/>
<dbReference type="InterPro" id="IPR000047">
    <property type="entry name" value="HTH_motif"/>
</dbReference>
<evidence type="ECO:0000259" key="10">
    <source>
        <dbReference type="PROSITE" id="PS50071"/>
    </source>
</evidence>
<dbReference type="SUPFAM" id="SSF46689">
    <property type="entry name" value="Homeodomain-like"/>
    <property type="match status" value="1"/>
</dbReference>
<dbReference type="Pfam" id="PF04731">
    <property type="entry name" value="Caudal_act"/>
    <property type="match status" value="1"/>
</dbReference>
<dbReference type="PRINTS" id="PR00024">
    <property type="entry name" value="HOMEOBOX"/>
</dbReference>
<dbReference type="Gene3D" id="1.10.10.60">
    <property type="entry name" value="Homeodomain-like"/>
    <property type="match status" value="1"/>
</dbReference>
<sequence>MYVSYLLDKDMSMYPGSVRHSGINLGAQNFVSPPQYPDYTGYHVPGVNLDNHPQSSGSWASPYAPAREDWSAYAGPTNTVHAINTSPGTVGYSPTEYNLVHQTPGSAVIQPLNNSAVEQLSPNSQRRNPYQWMRKPTQQPSSTGTVQEQEYCGFRHHNKPNQWTLDKLYGIFNQIYIYIIDKYRVVYTDHQRLELEKEFHYNRYISIRRKAELAANLGLSERQVKIWFQNRRAKERKMTKKKLQQQSQHGSAPTPPGTTASLSAANGGLLAANGGVLPGTIPQ</sequence>
<dbReference type="Ensembl" id="ENSCMIT00000020034.1">
    <property type="protein sequence ID" value="ENSCMIP00000019667.1"/>
    <property type="gene ID" value="ENSCMIG00000009145.1"/>
</dbReference>
<evidence type="ECO:0000313" key="12">
    <source>
        <dbReference type="Proteomes" id="UP000314986"/>
    </source>
</evidence>
<evidence type="ECO:0000256" key="9">
    <source>
        <dbReference type="SAM" id="MobiDB-lite"/>
    </source>
</evidence>
<evidence type="ECO:0000256" key="4">
    <source>
        <dbReference type="ARBA" id="ARBA00023125"/>
    </source>
</evidence>
<evidence type="ECO:0000256" key="1">
    <source>
        <dbReference type="ARBA" id="ARBA00004123"/>
    </source>
</evidence>
<dbReference type="Pfam" id="PF00046">
    <property type="entry name" value="Homeodomain"/>
    <property type="match status" value="1"/>
</dbReference>
<dbReference type="SMART" id="SM00389">
    <property type="entry name" value="HOX"/>
    <property type="match status" value="1"/>
</dbReference>
<dbReference type="GO" id="GO:0000981">
    <property type="term" value="F:DNA-binding transcription factor activity, RNA polymerase II-specific"/>
    <property type="evidence" value="ECO:0007669"/>
    <property type="project" value="InterPro"/>
</dbReference>
<dbReference type="GO" id="GO:0030154">
    <property type="term" value="P:cell differentiation"/>
    <property type="evidence" value="ECO:0007669"/>
    <property type="project" value="TreeGrafter"/>
</dbReference>
<dbReference type="GO" id="GO:0009948">
    <property type="term" value="P:anterior/posterior axis specification"/>
    <property type="evidence" value="ECO:0007669"/>
    <property type="project" value="TreeGrafter"/>
</dbReference>
<keyword evidence="6 7" id="KW-0539">Nucleus</keyword>
<evidence type="ECO:0000313" key="11">
    <source>
        <dbReference type="Ensembl" id="ENSCMIP00000019667.1"/>
    </source>
</evidence>
<reference evidence="12" key="1">
    <citation type="journal article" date="2006" name="Science">
        <title>Ancient noncoding elements conserved in the human genome.</title>
        <authorList>
            <person name="Venkatesh B."/>
            <person name="Kirkness E.F."/>
            <person name="Loh Y.H."/>
            <person name="Halpern A.L."/>
            <person name="Lee A.P."/>
            <person name="Johnson J."/>
            <person name="Dandona N."/>
            <person name="Viswanathan L.D."/>
            <person name="Tay A."/>
            <person name="Venter J.C."/>
            <person name="Strausberg R.L."/>
            <person name="Brenner S."/>
        </authorList>
    </citation>
    <scope>NUCLEOTIDE SEQUENCE [LARGE SCALE GENOMIC DNA]</scope>
</reference>
<dbReference type="STRING" id="7868.ENSCMIP00000019667"/>
<dbReference type="CDD" id="cd00086">
    <property type="entry name" value="homeodomain"/>
    <property type="match status" value="1"/>
</dbReference>
<evidence type="ECO:0000256" key="7">
    <source>
        <dbReference type="PROSITE-ProRule" id="PRU00108"/>
    </source>
</evidence>
<dbReference type="GeneTree" id="ENSGT00940000165070"/>
<keyword evidence="12" id="KW-1185">Reference proteome</keyword>
<keyword evidence="3" id="KW-0217">Developmental protein</keyword>
<dbReference type="FunFam" id="1.10.10.60:FF:000574">
    <property type="entry name" value="Homeobox protein CHOX-CAD2"/>
    <property type="match status" value="1"/>
</dbReference>
<dbReference type="InterPro" id="IPR017970">
    <property type="entry name" value="Homeobox_CS"/>
</dbReference>
<dbReference type="Proteomes" id="UP000314986">
    <property type="component" value="Unassembled WGS sequence"/>
</dbReference>
<dbReference type="InterPro" id="IPR001356">
    <property type="entry name" value="HD"/>
</dbReference>
<keyword evidence="5 7" id="KW-0371">Homeobox</keyword>
<organism evidence="11 12">
    <name type="scientific">Callorhinchus milii</name>
    <name type="common">Ghost shark</name>
    <dbReference type="NCBI Taxonomy" id="7868"/>
    <lineage>
        <taxon>Eukaryota</taxon>
        <taxon>Metazoa</taxon>
        <taxon>Chordata</taxon>
        <taxon>Craniata</taxon>
        <taxon>Vertebrata</taxon>
        <taxon>Chondrichthyes</taxon>
        <taxon>Holocephali</taxon>
        <taxon>Chimaeriformes</taxon>
        <taxon>Callorhinchidae</taxon>
        <taxon>Callorhinchus</taxon>
    </lineage>
</organism>
<gene>
    <name evidence="11" type="primary">LOC103183249</name>
</gene>
<dbReference type="PROSITE" id="PS50071">
    <property type="entry name" value="HOMEOBOX_2"/>
    <property type="match status" value="1"/>
</dbReference>
<dbReference type="GO" id="GO:0000977">
    <property type="term" value="F:RNA polymerase II transcription regulatory region sequence-specific DNA binding"/>
    <property type="evidence" value="ECO:0007669"/>
    <property type="project" value="TreeGrafter"/>
</dbReference>
<accession>A0A4W3HXQ9</accession>
<dbReference type="InterPro" id="IPR020479">
    <property type="entry name" value="HD_metazoa"/>
</dbReference>
<comment type="subcellular location">
    <subcellularLocation>
        <location evidence="1 7 8">Nucleus</location>
    </subcellularLocation>
</comment>
<protein>
    <submittedName>
        <fullName evidence="11">Caudal type homeobox 4</fullName>
    </submittedName>
</protein>
<dbReference type="GO" id="GO:0005634">
    <property type="term" value="C:nucleus"/>
    <property type="evidence" value="ECO:0007669"/>
    <property type="project" value="UniProtKB-SubCell"/>
</dbReference>
<reference evidence="11" key="5">
    <citation type="submission" date="2025-09" db="UniProtKB">
        <authorList>
            <consortium name="Ensembl"/>
        </authorList>
    </citation>
    <scope>IDENTIFICATION</scope>
</reference>
<evidence type="ECO:0000256" key="3">
    <source>
        <dbReference type="ARBA" id="ARBA00022473"/>
    </source>
</evidence>
<dbReference type="InterPro" id="IPR009057">
    <property type="entry name" value="Homeodomain-like_sf"/>
</dbReference>
<dbReference type="OMA" id="DKDMSMY"/>
<feature type="DNA-binding region" description="Homeobox" evidence="7">
    <location>
        <begin position="184"/>
        <end position="239"/>
    </location>
</feature>
<evidence type="ECO:0000256" key="8">
    <source>
        <dbReference type="RuleBase" id="RU000682"/>
    </source>
</evidence>
<dbReference type="GO" id="GO:0009887">
    <property type="term" value="P:animal organ morphogenesis"/>
    <property type="evidence" value="ECO:0007669"/>
    <property type="project" value="TreeGrafter"/>
</dbReference>